<organism evidence="2 3">
    <name type="scientific">Vibrio marinisediminis</name>
    <dbReference type="NCBI Taxonomy" id="2758441"/>
    <lineage>
        <taxon>Bacteria</taxon>
        <taxon>Pseudomonadati</taxon>
        <taxon>Pseudomonadota</taxon>
        <taxon>Gammaproteobacteria</taxon>
        <taxon>Vibrionales</taxon>
        <taxon>Vibrionaceae</taxon>
        <taxon>Vibrio</taxon>
    </lineage>
</organism>
<dbReference type="AlphaFoldDB" id="A0A7W2FNP8"/>
<keyword evidence="3" id="KW-1185">Reference proteome</keyword>
<protein>
    <submittedName>
        <fullName evidence="2">Uncharacterized protein</fullName>
    </submittedName>
</protein>
<feature type="transmembrane region" description="Helical" evidence="1">
    <location>
        <begin position="117"/>
        <end position="134"/>
    </location>
</feature>
<accession>A0A7W2FNP8</accession>
<keyword evidence="1" id="KW-0812">Transmembrane</keyword>
<gene>
    <name evidence="2" type="ORF">H2O73_03780</name>
</gene>
<keyword evidence="1" id="KW-0472">Membrane</keyword>
<name>A0A7W2FNP8_9VIBR</name>
<dbReference type="EMBL" id="JACFYF010000001">
    <property type="protein sequence ID" value="MBA5761456.1"/>
    <property type="molecule type" value="Genomic_DNA"/>
</dbReference>
<keyword evidence="1" id="KW-1133">Transmembrane helix</keyword>
<dbReference type="RefSeq" id="WP_182106662.1">
    <property type="nucleotide sequence ID" value="NZ_JACFYF010000001.1"/>
</dbReference>
<evidence type="ECO:0000313" key="3">
    <source>
        <dbReference type="Proteomes" id="UP000571701"/>
    </source>
</evidence>
<proteinExistence type="predicted"/>
<sequence>MEGIFGGVVSGLLTSLAVGVFLIWKGDSLVRSLRNMPNGWKAKFLTTVYLKSIRQGQYSYAHSQFTAFTSVIYLGFLAFAIVAYFKLETIRDNLELGAGSLENAVEETTSVSFFTDYGGVIILIYVFFTAYVFLRHFYKSLVDATSPVCAKEFDLLDRAVQKCGSQDQYIKFLNLRASCNSREEVLEWLKYGNSCIGAVQLINIEEIIQSISLDDNFGVVTFPSVIK</sequence>
<feature type="transmembrane region" description="Helical" evidence="1">
    <location>
        <begin position="6"/>
        <end position="24"/>
    </location>
</feature>
<comment type="caution">
    <text evidence="2">The sequence shown here is derived from an EMBL/GenBank/DDBJ whole genome shotgun (WGS) entry which is preliminary data.</text>
</comment>
<reference evidence="2 3" key="1">
    <citation type="submission" date="2020-07" db="EMBL/GenBank/DDBJ databases">
        <title>Vibrio marinisediminis sp. nov., isolated from marine sediment.</title>
        <authorList>
            <person name="Ji X."/>
        </authorList>
    </citation>
    <scope>NUCLEOTIDE SEQUENCE [LARGE SCALE GENOMIC DNA]</scope>
    <source>
        <strain evidence="2 3">404</strain>
    </source>
</reference>
<evidence type="ECO:0000256" key="1">
    <source>
        <dbReference type="SAM" id="Phobius"/>
    </source>
</evidence>
<dbReference type="Proteomes" id="UP000571701">
    <property type="component" value="Unassembled WGS sequence"/>
</dbReference>
<evidence type="ECO:0000313" key="2">
    <source>
        <dbReference type="EMBL" id="MBA5761456.1"/>
    </source>
</evidence>
<feature type="transmembrane region" description="Helical" evidence="1">
    <location>
        <begin position="65"/>
        <end position="85"/>
    </location>
</feature>